<accession>A0A351U497</accession>
<gene>
    <name evidence="1" type="ORF">GXY80_03115</name>
</gene>
<dbReference type="EMBL" id="JAAYEE010000054">
    <property type="protein sequence ID" value="NLW34461.1"/>
    <property type="molecule type" value="Genomic_DNA"/>
</dbReference>
<evidence type="ECO:0000313" key="2">
    <source>
        <dbReference type="Proteomes" id="UP000777265"/>
    </source>
</evidence>
<name>A0A351U497_9BACT</name>
<protein>
    <submittedName>
        <fullName evidence="1">Uncharacterized protein</fullName>
    </submittedName>
</protein>
<evidence type="ECO:0000313" key="1">
    <source>
        <dbReference type="EMBL" id="NLW34461.1"/>
    </source>
</evidence>
<dbReference type="AlphaFoldDB" id="A0A351U497"/>
<reference evidence="1" key="1">
    <citation type="journal article" date="2020" name="Biotechnol. Biofuels">
        <title>New insights from the biogas microbiome by comprehensive genome-resolved metagenomics of nearly 1600 species originating from multiple anaerobic digesters.</title>
        <authorList>
            <person name="Campanaro S."/>
            <person name="Treu L."/>
            <person name="Rodriguez-R L.M."/>
            <person name="Kovalovszki A."/>
            <person name="Ziels R.M."/>
            <person name="Maus I."/>
            <person name="Zhu X."/>
            <person name="Kougias P.G."/>
            <person name="Basile A."/>
            <person name="Luo G."/>
            <person name="Schluter A."/>
            <person name="Konstantinidis K.T."/>
            <person name="Angelidaki I."/>
        </authorList>
    </citation>
    <scope>NUCLEOTIDE SEQUENCE</scope>
    <source>
        <strain evidence="1">AS06rmzACSIP_7</strain>
    </source>
</reference>
<proteinExistence type="predicted"/>
<sequence length="66" mass="7358">MMDEIVKIAVEEYEKKPDGSWVCVKNSDVGTKLQRVIRVAPGMIFRKGVKFCGVDIAETLDKISAN</sequence>
<dbReference type="Proteomes" id="UP000777265">
    <property type="component" value="Unassembled WGS sequence"/>
</dbReference>
<comment type="caution">
    <text evidence="1">The sequence shown here is derived from an EMBL/GenBank/DDBJ whole genome shotgun (WGS) entry which is preliminary data.</text>
</comment>
<reference evidence="1" key="2">
    <citation type="submission" date="2020-01" db="EMBL/GenBank/DDBJ databases">
        <authorList>
            <person name="Campanaro S."/>
        </authorList>
    </citation>
    <scope>NUCLEOTIDE SEQUENCE</scope>
    <source>
        <strain evidence="1">AS06rmzACSIP_7</strain>
    </source>
</reference>
<organism evidence="1 2">
    <name type="scientific">Syntrophorhabdus aromaticivorans</name>
    <dbReference type="NCBI Taxonomy" id="328301"/>
    <lineage>
        <taxon>Bacteria</taxon>
        <taxon>Pseudomonadati</taxon>
        <taxon>Thermodesulfobacteriota</taxon>
        <taxon>Syntrophorhabdia</taxon>
        <taxon>Syntrophorhabdales</taxon>
        <taxon>Syntrophorhabdaceae</taxon>
        <taxon>Syntrophorhabdus</taxon>
    </lineage>
</organism>